<feature type="binding site" evidence="7">
    <location>
        <position position="304"/>
    </location>
    <ligand>
        <name>[4Fe-4S] cluster</name>
        <dbReference type="ChEBI" id="CHEBI:49883"/>
    </ligand>
</feature>
<sequence>MFWENLHKIKDFDFFEEITNKDNLKLIKALFGHIFDIEGYDTYYNDLKIREQIGIDIIAKETLINYLALIIISNTKYHNLYIKKYSDKKYNKIKDKLPDEISIWEFIEVASTSRNNDLHLERVNLEQGQVNLTKIKRIYAIELTRLKLKEMIEKIKKVELPEEILNNENIKELFKFLDENIKFEGVEGIKISNFEGNILKEWHPPCIRGILDDILSGGSPSHYARRSFVTYWFVAKFDQNLRPIMDGGIANVRALDIASEDEIERFLNEIVAMYNTVGDFDEGKTKYYISHNIGYRVANHITHCEYCKNWRDDGGKGLGYYCKPDEICNLKNVIHPLDYLCHKIKEYQKNKENKENKENNDKNNKDIEQKNKI</sequence>
<evidence type="ECO:0000256" key="3">
    <source>
        <dbReference type="ARBA" id="ARBA00022705"/>
    </source>
</evidence>
<name>A6UW72_META3</name>
<keyword evidence="6 7" id="KW-0411">Iron-sulfur</keyword>
<evidence type="ECO:0000256" key="8">
    <source>
        <dbReference type="SAM" id="MobiDB-lite"/>
    </source>
</evidence>
<feature type="domain" description="DNA primase large subunit C-terminal" evidence="9">
    <location>
        <begin position="199"/>
        <end position="331"/>
    </location>
</feature>
<dbReference type="GO" id="GO:0051539">
    <property type="term" value="F:4 iron, 4 sulfur cluster binding"/>
    <property type="evidence" value="ECO:0007669"/>
    <property type="project" value="UniProtKB-UniRule"/>
</dbReference>
<dbReference type="InterPro" id="IPR058560">
    <property type="entry name" value="DNA_primase_C"/>
</dbReference>
<keyword evidence="1 7" id="KW-0004">4Fe-4S</keyword>
<dbReference type="OrthoDB" id="46081at2157"/>
<keyword evidence="2 7" id="KW-0639">Primosome</keyword>
<dbReference type="eggNOG" id="arCOG03013">
    <property type="taxonomic scope" value="Archaea"/>
</dbReference>
<evidence type="ECO:0000256" key="7">
    <source>
        <dbReference type="HAMAP-Rule" id="MF_00701"/>
    </source>
</evidence>
<dbReference type="AlphaFoldDB" id="A6UW72"/>
<organism evidence="10 11">
    <name type="scientific">Methanococcus aeolicus (strain ATCC BAA-1280 / DSM 17508 / OCM 812 / Nankai-3)</name>
    <dbReference type="NCBI Taxonomy" id="419665"/>
    <lineage>
        <taxon>Archaea</taxon>
        <taxon>Methanobacteriati</taxon>
        <taxon>Methanobacteriota</taxon>
        <taxon>Methanomada group</taxon>
        <taxon>Methanococci</taxon>
        <taxon>Methanococcales</taxon>
        <taxon>Methanococcaceae</taxon>
        <taxon>Methanococcus</taxon>
    </lineage>
</organism>
<reference evidence="10" key="1">
    <citation type="submission" date="2007-06" db="EMBL/GenBank/DDBJ databases">
        <title>Complete sequence of Methanococcus aeolicus Nankai-3.</title>
        <authorList>
            <consortium name="US DOE Joint Genome Institute"/>
            <person name="Copeland A."/>
            <person name="Lucas S."/>
            <person name="Lapidus A."/>
            <person name="Barry K."/>
            <person name="Glavina del Rio T."/>
            <person name="Dalin E."/>
            <person name="Tice H."/>
            <person name="Pitluck S."/>
            <person name="Chain P."/>
            <person name="Malfatti S."/>
            <person name="Shin M."/>
            <person name="Vergez L."/>
            <person name="Schmutz J."/>
            <person name="Larimer F."/>
            <person name="Land M."/>
            <person name="Hauser L."/>
            <person name="Kyrpides N."/>
            <person name="Lykidis A."/>
            <person name="Sieprawska-Lupa M."/>
            <person name="Whitman W.B."/>
            <person name="Richardson P."/>
        </authorList>
    </citation>
    <scope>NUCLEOTIDE SEQUENCE [LARGE SCALE GENOMIC DNA]</scope>
    <source>
        <strain evidence="10">Nankai-3</strain>
    </source>
</reference>
<accession>A6UW72</accession>
<comment type="function">
    <text evidence="7">Regulatory subunit of DNA primase, an RNA polymerase that catalyzes the synthesis of short RNA molecules used as primers for DNA polymerase during DNA replication. Stabilizes and modulates the activity of the small subunit, increasing the rate of DNA synthesis, and conferring RNA synthesis capability. The DNA polymerase activity may enable DNA primase to also catalyze primer extension after primer synthesis. May also play a role in DNA repair.</text>
</comment>
<dbReference type="GO" id="GO:0046872">
    <property type="term" value="F:metal ion binding"/>
    <property type="evidence" value="ECO:0007669"/>
    <property type="project" value="UniProtKB-KW"/>
</dbReference>
<dbReference type="GO" id="GO:0006269">
    <property type="term" value="P:DNA replication, synthesis of primer"/>
    <property type="evidence" value="ECO:0007669"/>
    <property type="project" value="UniProtKB-UniRule"/>
</dbReference>
<evidence type="ECO:0000313" key="10">
    <source>
        <dbReference type="EMBL" id="ABR56744.1"/>
    </source>
</evidence>
<dbReference type="GO" id="GO:0003899">
    <property type="term" value="F:DNA-directed RNA polymerase activity"/>
    <property type="evidence" value="ECO:0007669"/>
    <property type="project" value="InterPro"/>
</dbReference>
<comment type="similarity">
    <text evidence="7">Belongs to the eukaryotic-type primase large subunit family.</text>
</comment>
<dbReference type="Proteomes" id="UP000001106">
    <property type="component" value="Chromosome"/>
</dbReference>
<dbReference type="STRING" id="419665.Maeo_1167"/>
<protein>
    <recommendedName>
        <fullName evidence="7">DNA primase large subunit PriL</fullName>
    </recommendedName>
</protein>
<evidence type="ECO:0000259" key="9">
    <source>
        <dbReference type="Pfam" id="PF04104"/>
    </source>
</evidence>
<evidence type="ECO:0000256" key="2">
    <source>
        <dbReference type="ARBA" id="ARBA00022515"/>
    </source>
</evidence>
<gene>
    <name evidence="7" type="primary">priL</name>
    <name evidence="10" type="ordered locus">Maeo_1167</name>
</gene>
<keyword evidence="11" id="KW-1185">Reference proteome</keyword>
<dbReference type="GO" id="GO:1990077">
    <property type="term" value="C:primosome complex"/>
    <property type="evidence" value="ECO:0007669"/>
    <property type="project" value="UniProtKB-KW"/>
</dbReference>
<keyword evidence="4 7" id="KW-0479">Metal-binding</keyword>
<proteinExistence type="inferred from homology"/>
<evidence type="ECO:0000256" key="5">
    <source>
        <dbReference type="ARBA" id="ARBA00023004"/>
    </source>
</evidence>
<dbReference type="HAMAP" id="MF_00701">
    <property type="entry name" value="DNA_primase_lrg_arc"/>
    <property type="match status" value="1"/>
</dbReference>
<dbReference type="HOGENOM" id="CLU_759942_0_0_2"/>
<feature type="binding site" evidence="7">
    <location>
        <position position="322"/>
    </location>
    <ligand>
        <name>[4Fe-4S] cluster</name>
        <dbReference type="ChEBI" id="CHEBI:49883"/>
    </ligand>
</feature>
<dbReference type="EMBL" id="CP000743">
    <property type="protein sequence ID" value="ABR56744.1"/>
    <property type="molecule type" value="Genomic_DNA"/>
</dbReference>
<dbReference type="RefSeq" id="WP_011973876.1">
    <property type="nucleotide sequence ID" value="NC_009635.1"/>
</dbReference>
<comment type="subunit">
    <text evidence="7">Heterodimer of a small subunit (PriS) and a large subunit (PriL).</text>
</comment>
<comment type="cofactor">
    <cofactor evidence="7">
        <name>[4Fe-4S] cluster</name>
        <dbReference type="ChEBI" id="CHEBI:49883"/>
    </cofactor>
    <text evidence="7">Binds 1 [4Fe-4S] cluster.</text>
</comment>
<evidence type="ECO:0000256" key="6">
    <source>
        <dbReference type="ARBA" id="ARBA00023014"/>
    </source>
</evidence>
<keyword evidence="5 7" id="KW-0408">Iron</keyword>
<dbReference type="KEGG" id="mae:Maeo_1167"/>
<feature type="region of interest" description="Disordered" evidence="8">
    <location>
        <begin position="350"/>
        <end position="373"/>
    </location>
</feature>
<evidence type="ECO:0000256" key="4">
    <source>
        <dbReference type="ARBA" id="ARBA00022723"/>
    </source>
</evidence>
<feature type="binding site" evidence="7">
    <location>
        <position position="206"/>
    </location>
    <ligand>
        <name>[4Fe-4S] cluster</name>
        <dbReference type="ChEBI" id="CHEBI:49883"/>
    </ligand>
</feature>
<dbReference type="InterPro" id="IPR023642">
    <property type="entry name" value="DNA_primase_lsu_PriL"/>
</dbReference>
<dbReference type="GeneID" id="5326732"/>
<evidence type="ECO:0000313" key="11">
    <source>
        <dbReference type="Proteomes" id="UP000001106"/>
    </source>
</evidence>
<evidence type="ECO:0000256" key="1">
    <source>
        <dbReference type="ARBA" id="ARBA00022485"/>
    </source>
</evidence>
<feature type="binding site" evidence="7">
    <location>
        <position position="328"/>
    </location>
    <ligand>
        <name>[4Fe-4S] cluster</name>
        <dbReference type="ChEBI" id="CHEBI:49883"/>
    </ligand>
</feature>
<dbReference type="Pfam" id="PF04104">
    <property type="entry name" value="DNA_primase_lrg"/>
    <property type="match status" value="1"/>
</dbReference>
<keyword evidence="3 7" id="KW-0235">DNA replication</keyword>